<reference evidence="9" key="1">
    <citation type="submission" date="2022-11" db="EMBL/GenBank/DDBJ databases">
        <authorList>
            <person name="Somphong A."/>
            <person name="Phongsopitanun W."/>
        </authorList>
    </citation>
    <scope>NUCLEOTIDE SEQUENCE</scope>
    <source>
        <strain evidence="9">Pm04-4</strain>
    </source>
</reference>
<evidence type="ECO:0000256" key="6">
    <source>
        <dbReference type="SAM" id="Phobius"/>
    </source>
</evidence>
<feature type="compositionally biased region" description="Acidic residues" evidence="5">
    <location>
        <begin position="162"/>
        <end position="217"/>
    </location>
</feature>
<feature type="chain" id="PRO_5045839944" description="Gram-positive cocci surface proteins LPxTG domain-containing protein" evidence="7">
    <location>
        <begin position="29"/>
        <end position="598"/>
    </location>
</feature>
<dbReference type="InterPro" id="IPR019931">
    <property type="entry name" value="LPXTG_anchor"/>
</dbReference>
<accession>A0ABT4AT49</accession>
<protein>
    <recommendedName>
        <fullName evidence="8">Gram-positive cocci surface proteins LPxTG domain-containing protein</fullName>
    </recommendedName>
</protein>
<name>A0ABT4AT49_9ACTN</name>
<feature type="transmembrane region" description="Helical" evidence="6">
    <location>
        <begin position="572"/>
        <end position="591"/>
    </location>
</feature>
<evidence type="ECO:0000256" key="4">
    <source>
        <dbReference type="ARBA" id="ARBA00023088"/>
    </source>
</evidence>
<dbReference type="EMBL" id="JAPNTZ010000002">
    <property type="protein sequence ID" value="MCY1137422.1"/>
    <property type="molecule type" value="Genomic_DNA"/>
</dbReference>
<evidence type="ECO:0000256" key="7">
    <source>
        <dbReference type="SAM" id="SignalP"/>
    </source>
</evidence>
<evidence type="ECO:0000259" key="8">
    <source>
        <dbReference type="PROSITE" id="PS50847"/>
    </source>
</evidence>
<feature type="signal peptide" evidence="7">
    <location>
        <begin position="1"/>
        <end position="28"/>
    </location>
</feature>
<keyword evidence="2" id="KW-0964">Secreted</keyword>
<feature type="region of interest" description="Disordered" evidence="5">
    <location>
        <begin position="61"/>
        <end position="98"/>
    </location>
</feature>
<feature type="region of interest" description="Disordered" evidence="5">
    <location>
        <begin position="147"/>
        <end position="229"/>
    </location>
</feature>
<keyword evidence="6" id="KW-0812">Transmembrane</keyword>
<keyword evidence="3 7" id="KW-0732">Signal</keyword>
<dbReference type="Proteomes" id="UP001151002">
    <property type="component" value="Unassembled WGS sequence"/>
</dbReference>
<evidence type="ECO:0000313" key="9">
    <source>
        <dbReference type="EMBL" id="MCY1137422.1"/>
    </source>
</evidence>
<feature type="region of interest" description="Disordered" evidence="5">
    <location>
        <begin position="345"/>
        <end position="365"/>
    </location>
</feature>
<keyword evidence="6" id="KW-1133">Transmembrane helix</keyword>
<evidence type="ECO:0000256" key="5">
    <source>
        <dbReference type="SAM" id="MobiDB-lite"/>
    </source>
</evidence>
<dbReference type="RefSeq" id="WP_267561373.1">
    <property type="nucleotide sequence ID" value="NZ_JAPNTZ010000002.1"/>
</dbReference>
<evidence type="ECO:0000256" key="2">
    <source>
        <dbReference type="ARBA" id="ARBA00022525"/>
    </source>
</evidence>
<evidence type="ECO:0000313" key="10">
    <source>
        <dbReference type="Proteomes" id="UP001151002"/>
    </source>
</evidence>
<keyword evidence="6" id="KW-0472">Membrane</keyword>
<feature type="domain" description="Gram-positive cocci surface proteins LPxTG" evidence="8">
    <location>
        <begin position="562"/>
        <end position="598"/>
    </location>
</feature>
<keyword evidence="4" id="KW-0572">Peptidoglycan-anchor</keyword>
<evidence type="ECO:0000256" key="1">
    <source>
        <dbReference type="ARBA" id="ARBA00022512"/>
    </source>
</evidence>
<sequence>MTPARSLAASVVAFGFASALTAPQPALAAPASCERAENFAAQSGAEMLRIDRLEVRALANQPRANSDRQEKGTVGNTANRVLSGGDDPIIPDPEDSDTLSEGIGLIGEGALGYLGVLPGQEARTGNSAPKDGLVGDVAQRGGAVVDGLKEGLDSGGTGGGEPVDEDNADDDEPADEDGAGDGELAGEDSDGEPVDEDNAGDGDSADEDSAGGDDEASDAPSSGQRAKSVSLAEVRLGEARTAMIAQAPIASAAYARTLDGYPGDKASGKYAAMVKPLLQQAPPTNIKATRRSTPAGKAGPLRLGKGGLGTHAQWDTEMACGRMAGETGRADASLNSVSLLNNLVRVPGPMTSRGTTALDRRGDETRSIARSTMTAGRVELAGGQIQLRILQAPVLEATMSAGSGGKIDYRPAVVEVSGDGITTRRLRTAGEHVDISVTPQYHEMESAPNLTEADRLRKAEPMPVPAVPDLPPVAAPTTESAPTATSGIKLRVALGDVRHAIKGQAIAARASAIKVSMTKSSGSKGYGAASDVSLTMALGVLEAAAVSPAAGEVASSGGGGGLPVTGSNVTRVALAGGGLLLAGVIAVLLTVRRRRTHS</sequence>
<proteinExistence type="predicted"/>
<keyword evidence="10" id="KW-1185">Reference proteome</keyword>
<keyword evidence="1" id="KW-0134">Cell wall</keyword>
<evidence type="ECO:0000256" key="3">
    <source>
        <dbReference type="ARBA" id="ARBA00022729"/>
    </source>
</evidence>
<comment type="caution">
    <text evidence="9">The sequence shown here is derived from an EMBL/GenBank/DDBJ whole genome shotgun (WGS) entry which is preliminary data.</text>
</comment>
<gene>
    <name evidence="9" type="ORF">OWR29_05370</name>
</gene>
<dbReference type="PROSITE" id="PS50847">
    <property type="entry name" value="GRAM_POS_ANCHORING"/>
    <property type="match status" value="1"/>
</dbReference>
<organism evidence="9 10">
    <name type="scientific">Paractinoplanes pyxinae</name>
    <dbReference type="NCBI Taxonomy" id="2997416"/>
    <lineage>
        <taxon>Bacteria</taxon>
        <taxon>Bacillati</taxon>
        <taxon>Actinomycetota</taxon>
        <taxon>Actinomycetes</taxon>
        <taxon>Micromonosporales</taxon>
        <taxon>Micromonosporaceae</taxon>
        <taxon>Paractinoplanes</taxon>
    </lineage>
</organism>
<feature type="region of interest" description="Disordered" evidence="5">
    <location>
        <begin position="286"/>
        <end position="307"/>
    </location>
</feature>